<accession>A0A939T0Q2</accession>
<dbReference type="RefSeq" id="WP_208253533.1">
    <property type="nucleotide sequence ID" value="NZ_JAGEOJ010000001.1"/>
</dbReference>
<evidence type="ECO:0000313" key="2">
    <source>
        <dbReference type="Proteomes" id="UP000669179"/>
    </source>
</evidence>
<name>A0A939T0Q2_9ACTN</name>
<evidence type="ECO:0000313" key="1">
    <source>
        <dbReference type="EMBL" id="MBO2445956.1"/>
    </source>
</evidence>
<proteinExistence type="predicted"/>
<comment type="caution">
    <text evidence="1">The sequence shown here is derived from an EMBL/GenBank/DDBJ whole genome shotgun (WGS) entry which is preliminary data.</text>
</comment>
<dbReference type="Proteomes" id="UP000669179">
    <property type="component" value="Unassembled WGS sequence"/>
</dbReference>
<protein>
    <submittedName>
        <fullName evidence="1">Uncharacterized protein</fullName>
    </submittedName>
</protein>
<sequence length="54" mass="5657">MTATVHILTTGYAADRVACTVTLIREDDLIAVVDPGMVAESRACPSPALILTRG</sequence>
<dbReference type="AlphaFoldDB" id="A0A939T0Q2"/>
<dbReference type="EMBL" id="JAGEOJ010000001">
    <property type="protein sequence ID" value="MBO2445956.1"/>
    <property type="molecule type" value="Genomic_DNA"/>
</dbReference>
<organism evidence="1 2">
    <name type="scientific">Actinomadura barringtoniae</name>
    <dbReference type="NCBI Taxonomy" id="1427535"/>
    <lineage>
        <taxon>Bacteria</taxon>
        <taxon>Bacillati</taxon>
        <taxon>Actinomycetota</taxon>
        <taxon>Actinomycetes</taxon>
        <taxon>Streptosporangiales</taxon>
        <taxon>Thermomonosporaceae</taxon>
        <taxon>Actinomadura</taxon>
    </lineage>
</organism>
<keyword evidence="2" id="KW-1185">Reference proteome</keyword>
<gene>
    <name evidence="1" type="ORF">J4573_02530</name>
</gene>
<reference evidence="1" key="1">
    <citation type="submission" date="2021-03" db="EMBL/GenBank/DDBJ databases">
        <authorList>
            <person name="Kanchanasin P."/>
            <person name="Saeng-In P."/>
            <person name="Phongsopitanun W."/>
            <person name="Yuki M."/>
            <person name="Kudo T."/>
            <person name="Ohkuma M."/>
            <person name="Tanasupawat S."/>
        </authorList>
    </citation>
    <scope>NUCLEOTIDE SEQUENCE</scope>
    <source>
        <strain evidence="1">GKU 128</strain>
    </source>
</reference>